<dbReference type="PROSITE" id="PS50404">
    <property type="entry name" value="GST_NTER"/>
    <property type="match status" value="1"/>
</dbReference>
<reference evidence="3 4" key="1">
    <citation type="journal article" date="2019" name="Environ. Microbiol.">
        <title>Species interactions and distinct microbial communities in high Arctic permafrost affected cryosols are associated with the CH4 and CO2 gas fluxes.</title>
        <authorList>
            <person name="Altshuler I."/>
            <person name="Hamel J."/>
            <person name="Turney S."/>
            <person name="Magnuson E."/>
            <person name="Levesque R."/>
            <person name="Greer C."/>
            <person name="Whyte L.G."/>
        </authorList>
    </citation>
    <scope>NUCLEOTIDE SEQUENCE [LARGE SCALE GENOMIC DNA]</scope>
    <source>
        <strain evidence="3 4">E6.1</strain>
    </source>
</reference>
<dbReference type="InterPro" id="IPR036249">
    <property type="entry name" value="Thioredoxin-like_sf"/>
</dbReference>
<organism evidence="3 4">
    <name type="scientific">Sphingomonas glacialis</name>
    <dbReference type="NCBI Taxonomy" id="658225"/>
    <lineage>
        <taxon>Bacteria</taxon>
        <taxon>Pseudomonadati</taxon>
        <taxon>Pseudomonadota</taxon>
        <taxon>Alphaproteobacteria</taxon>
        <taxon>Sphingomonadales</taxon>
        <taxon>Sphingomonadaceae</taxon>
        <taxon>Sphingomonas</taxon>
    </lineage>
</organism>
<name>A0A502FJX0_9SPHN</name>
<dbReference type="InterPro" id="IPR010987">
    <property type="entry name" value="Glutathione-S-Trfase_C-like"/>
</dbReference>
<dbReference type="EMBL" id="RCZC01000006">
    <property type="protein sequence ID" value="TPG49755.1"/>
    <property type="molecule type" value="Genomic_DNA"/>
</dbReference>
<evidence type="ECO:0000313" key="3">
    <source>
        <dbReference type="EMBL" id="TPG49755.1"/>
    </source>
</evidence>
<gene>
    <name evidence="3" type="ORF">EAH76_17910</name>
</gene>
<dbReference type="InterPro" id="IPR004046">
    <property type="entry name" value="GST_C"/>
</dbReference>
<evidence type="ECO:0000313" key="4">
    <source>
        <dbReference type="Proteomes" id="UP000319931"/>
    </source>
</evidence>
<feature type="domain" description="GST N-terminal" evidence="1">
    <location>
        <begin position="2"/>
        <end position="81"/>
    </location>
</feature>
<dbReference type="CDD" id="cd00570">
    <property type="entry name" value="GST_N_family"/>
    <property type="match status" value="1"/>
</dbReference>
<dbReference type="InterPro" id="IPR036282">
    <property type="entry name" value="Glutathione-S-Trfase_C_sf"/>
</dbReference>
<dbReference type="GO" id="GO:0016740">
    <property type="term" value="F:transferase activity"/>
    <property type="evidence" value="ECO:0007669"/>
    <property type="project" value="UniProtKB-KW"/>
</dbReference>
<evidence type="ECO:0000259" key="1">
    <source>
        <dbReference type="PROSITE" id="PS50404"/>
    </source>
</evidence>
<dbReference type="Pfam" id="PF13417">
    <property type="entry name" value="GST_N_3"/>
    <property type="match status" value="1"/>
</dbReference>
<accession>A0A502FJX0</accession>
<dbReference type="AlphaFoldDB" id="A0A502FJX0"/>
<keyword evidence="3" id="KW-0808">Transferase</keyword>
<dbReference type="SUPFAM" id="SSF47616">
    <property type="entry name" value="GST C-terminal domain-like"/>
    <property type="match status" value="1"/>
</dbReference>
<dbReference type="Gene3D" id="3.40.30.110">
    <property type="match status" value="2"/>
</dbReference>
<dbReference type="CDD" id="cd00299">
    <property type="entry name" value="GST_C_family"/>
    <property type="match status" value="1"/>
</dbReference>
<dbReference type="Proteomes" id="UP000319931">
    <property type="component" value="Unassembled WGS sequence"/>
</dbReference>
<sequence>MSEIILHHYPRSPYSELLRIALGIKGAAWRSVIIPDIAPKPDLTPLTGGYRKTPVLQIGADIYCDTAIAIEAIEAALPGPSLFPAPLGRLHAVLALQAGGATFSQAVGSAMAPFLDRIPDAFFDDRKKLFGFDRDRIAKAAPHLLAQFTGWLARLDDALSDGRAFLGGDAPGYADCAAAMNLWFHGNFGMKDARTARLPHLAAWFERITAIGHGTPTDLSAAEALAIARDAEPTAIELIEPDSGFTASQSVTVRTEDPGADAVSGALVRLTPREIVVLREDPHVGRVAVHFPRIGQILAPA</sequence>
<protein>
    <submittedName>
        <fullName evidence="3">Glutathione S-transferase family protein</fullName>
    </submittedName>
</protein>
<dbReference type="Pfam" id="PF00043">
    <property type="entry name" value="GST_C"/>
    <property type="match status" value="1"/>
</dbReference>
<dbReference type="PROSITE" id="PS50405">
    <property type="entry name" value="GST_CTER"/>
    <property type="match status" value="1"/>
</dbReference>
<evidence type="ECO:0000259" key="2">
    <source>
        <dbReference type="PROSITE" id="PS50405"/>
    </source>
</evidence>
<dbReference type="InterPro" id="IPR004045">
    <property type="entry name" value="Glutathione_S-Trfase_N"/>
</dbReference>
<dbReference type="OrthoDB" id="5791869at2"/>
<keyword evidence="4" id="KW-1185">Reference proteome</keyword>
<comment type="caution">
    <text evidence="3">The sequence shown here is derived from an EMBL/GenBank/DDBJ whole genome shotgun (WGS) entry which is preliminary data.</text>
</comment>
<proteinExistence type="predicted"/>
<feature type="domain" description="GST C-terminal" evidence="2">
    <location>
        <begin position="85"/>
        <end position="245"/>
    </location>
</feature>
<dbReference type="SUPFAM" id="SSF52833">
    <property type="entry name" value="Thioredoxin-like"/>
    <property type="match status" value="1"/>
</dbReference>
<dbReference type="RefSeq" id="WP_140851649.1">
    <property type="nucleotide sequence ID" value="NZ_RCZC01000006.1"/>
</dbReference>